<name>A0AAD7WYG1_9TELE</name>
<gene>
    <name evidence="2" type="ORF">AAFF_G00081000</name>
</gene>
<dbReference type="AlphaFoldDB" id="A0AAD7WYG1"/>
<organism evidence="2 3">
    <name type="scientific">Aldrovandia affinis</name>
    <dbReference type="NCBI Taxonomy" id="143900"/>
    <lineage>
        <taxon>Eukaryota</taxon>
        <taxon>Metazoa</taxon>
        <taxon>Chordata</taxon>
        <taxon>Craniata</taxon>
        <taxon>Vertebrata</taxon>
        <taxon>Euteleostomi</taxon>
        <taxon>Actinopterygii</taxon>
        <taxon>Neopterygii</taxon>
        <taxon>Teleostei</taxon>
        <taxon>Notacanthiformes</taxon>
        <taxon>Halosauridae</taxon>
        <taxon>Aldrovandia</taxon>
    </lineage>
</organism>
<evidence type="ECO:0000313" key="3">
    <source>
        <dbReference type="Proteomes" id="UP001221898"/>
    </source>
</evidence>
<accession>A0AAD7WYG1</accession>
<feature type="region of interest" description="Disordered" evidence="1">
    <location>
        <begin position="1"/>
        <end position="56"/>
    </location>
</feature>
<sequence length="166" mass="18231">MRQNPQGQKRRRRCDRSPVITVICSETSARPASAPRPDSRSDAEESPRSDGGNRRREDYGFDAILSPHSLHTHCERCLALIGFYSLPSSCGMGEVAVDTRSVAWERRDAPVLLCSGWVGDGEGSPNHRADSEAFVLGIRDGEGVMAFGLESEHCPTPFSPHCWFSA</sequence>
<comment type="caution">
    <text evidence="2">The sequence shown here is derived from an EMBL/GenBank/DDBJ whole genome shotgun (WGS) entry which is preliminary data.</text>
</comment>
<keyword evidence="3" id="KW-1185">Reference proteome</keyword>
<proteinExistence type="predicted"/>
<evidence type="ECO:0000313" key="2">
    <source>
        <dbReference type="EMBL" id="KAJ8413593.1"/>
    </source>
</evidence>
<dbReference type="EMBL" id="JAINUG010000015">
    <property type="protein sequence ID" value="KAJ8413593.1"/>
    <property type="molecule type" value="Genomic_DNA"/>
</dbReference>
<evidence type="ECO:0000256" key="1">
    <source>
        <dbReference type="SAM" id="MobiDB-lite"/>
    </source>
</evidence>
<dbReference type="Proteomes" id="UP001221898">
    <property type="component" value="Unassembled WGS sequence"/>
</dbReference>
<reference evidence="2" key="1">
    <citation type="journal article" date="2023" name="Science">
        <title>Genome structures resolve the early diversification of teleost fishes.</title>
        <authorList>
            <person name="Parey E."/>
            <person name="Louis A."/>
            <person name="Montfort J."/>
            <person name="Bouchez O."/>
            <person name="Roques C."/>
            <person name="Iampietro C."/>
            <person name="Lluch J."/>
            <person name="Castinel A."/>
            <person name="Donnadieu C."/>
            <person name="Desvignes T."/>
            <person name="Floi Bucao C."/>
            <person name="Jouanno E."/>
            <person name="Wen M."/>
            <person name="Mejri S."/>
            <person name="Dirks R."/>
            <person name="Jansen H."/>
            <person name="Henkel C."/>
            <person name="Chen W.J."/>
            <person name="Zahm M."/>
            <person name="Cabau C."/>
            <person name="Klopp C."/>
            <person name="Thompson A.W."/>
            <person name="Robinson-Rechavi M."/>
            <person name="Braasch I."/>
            <person name="Lecointre G."/>
            <person name="Bobe J."/>
            <person name="Postlethwait J.H."/>
            <person name="Berthelot C."/>
            <person name="Roest Crollius H."/>
            <person name="Guiguen Y."/>
        </authorList>
    </citation>
    <scope>NUCLEOTIDE SEQUENCE</scope>
    <source>
        <strain evidence="2">NC1722</strain>
    </source>
</reference>
<feature type="compositionally biased region" description="Basic and acidic residues" evidence="1">
    <location>
        <begin position="37"/>
        <end position="56"/>
    </location>
</feature>
<protein>
    <submittedName>
        <fullName evidence="2">Uncharacterized protein</fullName>
    </submittedName>
</protein>